<gene>
    <name evidence="2" type="ORF">SAMN05660706_1198</name>
</gene>
<keyword evidence="1" id="KW-1133">Transmembrane helix</keyword>
<accession>A0A1I6DWH3</accession>
<reference evidence="3" key="1">
    <citation type="submission" date="2016-10" db="EMBL/GenBank/DDBJ databases">
        <authorList>
            <person name="Varghese N."/>
            <person name="Submissions S."/>
        </authorList>
    </citation>
    <scope>NUCLEOTIDE SEQUENCE [LARGE SCALE GENOMIC DNA]</scope>
    <source>
        <strain evidence="3">DSM 3669</strain>
    </source>
</reference>
<dbReference type="EMBL" id="FOYM01000019">
    <property type="protein sequence ID" value="SFR09628.1"/>
    <property type="molecule type" value="Genomic_DNA"/>
</dbReference>
<proteinExistence type="predicted"/>
<evidence type="ECO:0000313" key="3">
    <source>
        <dbReference type="Proteomes" id="UP000199584"/>
    </source>
</evidence>
<keyword evidence="3" id="KW-1185">Reference proteome</keyword>
<protein>
    <submittedName>
        <fullName evidence="2">Uncharacterized protein</fullName>
    </submittedName>
</protein>
<feature type="transmembrane region" description="Helical" evidence="1">
    <location>
        <begin position="25"/>
        <end position="42"/>
    </location>
</feature>
<name>A0A1I6DWH3_9FIRM</name>
<evidence type="ECO:0000313" key="2">
    <source>
        <dbReference type="EMBL" id="SFR09628.1"/>
    </source>
</evidence>
<dbReference type="AlphaFoldDB" id="A0A1I6DWH3"/>
<keyword evidence="1" id="KW-0812">Transmembrane</keyword>
<keyword evidence="1" id="KW-0472">Membrane</keyword>
<sequence length="113" mass="13060">MGMSTGGAKEPVDYYSPLLDTVMDIPLIVIVMMKEFFFLTMLTKQRAQFFGILIFSYNFYICLDIGLPTHYDYIDESYKEEGNWLWGPMGFPLPLFSPYLSVYFIVAANSTDF</sequence>
<feature type="transmembrane region" description="Helical" evidence="1">
    <location>
        <begin position="49"/>
        <end position="71"/>
    </location>
</feature>
<dbReference type="Proteomes" id="UP000199584">
    <property type="component" value="Unassembled WGS sequence"/>
</dbReference>
<evidence type="ECO:0000256" key="1">
    <source>
        <dbReference type="SAM" id="Phobius"/>
    </source>
</evidence>
<feature type="transmembrane region" description="Helical" evidence="1">
    <location>
        <begin position="91"/>
        <end position="108"/>
    </location>
</feature>
<organism evidence="2 3">
    <name type="scientific">Desulfoscipio geothermicus DSM 3669</name>
    <dbReference type="NCBI Taxonomy" id="1121426"/>
    <lineage>
        <taxon>Bacteria</taxon>
        <taxon>Bacillati</taxon>
        <taxon>Bacillota</taxon>
        <taxon>Clostridia</taxon>
        <taxon>Eubacteriales</taxon>
        <taxon>Desulfallaceae</taxon>
        <taxon>Desulfoscipio</taxon>
    </lineage>
</organism>